<dbReference type="GO" id="GO:0016829">
    <property type="term" value="F:lyase activity"/>
    <property type="evidence" value="ECO:0007669"/>
    <property type="project" value="UniProtKB-KW"/>
</dbReference>
<dbReference type="InterPro" id="IPR040442">
    <property type="entry name" value="Pyrv_kinase-like_dom_sf"/>
</dbReference>
<gene>
    <name evidence="1" type="ORF">SAMN06265373_105151</name>
</gene>
<keyword evidence="2" id="KW-1185">Reference proteome</keyword>
<protein>
    <submittedName>
        <fullName evidence="1">2-Methylisocitrate lyase, PEP mutase family</fullName>
    </submittedName>
</protein>
<dbReference type="PANTHER" id="PTHR42905">
    <property type="entry name" value="PHOSPHOENOLPYRUVATE CARBOXYLASE"/>
    <property type="match status" value="1"/>
</dbReference>
<reference evidence="1 2" key="1">
    <citation type="submission" date="2017-05" db="EMBL/GenBank/DDBJ databases">
        <authorList>
            <person name="Varghese N."/>
            <person name="Submissions S."/>
        </authorList>
    </citation>
    <scope>NUCLEOTIDE SEQUENCE [LARGE SCALE GENOMIC DNA]</scope>
    <source>
        <strain evidence="1 2">DSM 29734</strain>
    </source>
</reference>
<sequence>MRRDQKYTAFLGLHTGDSAFVMPNPWDAGSARVLAAEGFGALATTSAGAAVTQGLRDGAESMTRAAILSNAAEIVTATDLPVSADLEDGFGLAPETCAKTIAMAAEVGLIGGSLEDATGGEDGGIMDMGLAVERIAAAAEAAKAHQFVLTARAENYLHGRPDLKDTIARLQAFEAAGADVLYAPGLPDLDAIRAVCSEVGKPVNVVMGLRPPFFTVQELSEAGVKRVSVGGSLARLAYGAVQQAMRAVLQDGEFAYADKAMPGTELMGLMRAAPTTRA</sequence>
<dbReference type="EMBL" id="FXTY01000005">
    <property type="protein sequence ID" value="SMP25766.1"/>
    <property type="molecule type" value="Genomic_DNA"/>
</dbReference>
<comment type="caution">
    <text evidence="1">The sequence shown here is derived from an EMBL/GenBank/DDBJ whole genome shotgun (WGS) entry which is preliminary data.</text>
</comment>
<dbReference type="Gene3D" id="6.10.250.2750">
    <property type="match status" value="1"/>
</dbReference>
<dbReference type="Proteomes" id="UP001157961">
    <property type="component" value="Unassembled WGS sequence"/>
</dbReference>
<dbReference type="InterPro" id="IPR015813">
    <property type="entry name" value="Pyrv/PenolPyrv_kinase-like_dom"/>
</dbReference>
<dbReference type="SUPFAM" id="SSF51621">
    <property type="entry name" value="Phosphoenolpyruvate/pyruvate domain"/>
    <property type="match status" value="1"/>
</dbReference>
<dbReference type="CDD" id="cd00377">
    <property type="entry name" value="ICL_PEPM"/>
    <property type="match status" value="1"/>
</dbReference>
<dbReference type="Pfam" id="PF13714">
    <property type="entry name" value="PEP_mutase"/>
    <property type="match status" value="1"/>
</dbReference>
<dbReference type="InterPro" id="IPR039556">
    <property type="entry name" value="ICL/PEPM"/>
</dbReference>
<accession>A0ABY1P4T8</accession>
<dbReference type="Gene3D" id="3.20.20.60">
    <property type="entry name" value="Phosphoenolpyruvate-binding domains"/>
    <property type="match status" value="1"/>
</dbReference>
<dbReference type="RefSeq" id="WP_283426570.1">
    <property type="nucleotide sequence ID" value="NZ_FXTY01000005.1"/>
</dbReference>
<name>A0ABY1P4T8_9RHOB</name>
<keyword evidence="1" id="KW-0456">Lyase</keyword>
<dbReference type="PANTHER" id="PTHR42905:SF16">
    <property type="entry name" value="CARBOXYPHOSPHONOENOLPYRUVATE PHOSPHONOMUTASE-LIKE PROTEIN (AFU_ORTHOLOGUE AFUA_5G07230)"/>
    <property type="match status" value="1"/>
</dbReference>
<evidence type="ECO:0000313" key="1">
    <source>
        <dbReference type="EMBL" id="SMP25766.1"/>
    </source>
</evidence>
<proteinExistence type="predicted"/>
<evidence type="ECO:0000313" key="2">
    <source>
        <dbReference type="Proteomes" id="UP001157961"/>
    </source>
</evidence>
<organism evidence="1 2">
    <name type="scientific">Shimia sagamensis</name>
    <dbReference type="NCBI Taxonomy" id="1566352"/>
    <lineage>
        <taxon>Bacteria</taxon>
        <taxon>Pseudomonadati</taxon>
        <taxon>Pseudomonadota</taxon>
        <taxon>Alphaproteobacteria</taxon>
        <taxon>Rhodobacterales</taxon>
        <taxon>Roseobacteraceae</taxon>
    </lineage>
</organism>